<evidence type="ECO:0000313" key="2">
    <source>
        <dbReference type="WBParaSite" id="PgR103X_g017_t01"/>
    </source>
</evidence>
<accession>A0A915C887</accession>
<keyword evidence="1" id="KW-1185">Reference proteome</keyword>
<evidence type="ECO:0000313" key="1">
    <source>
        <dbReference type="Proteomes" id="UP000887569"/>
    </source>
</evidence>
<dbReference type="WBParaSite" id="PgR103X_g017_t01">
    <property type="protein sequence ID" value="PgR103X_g017_t01"/>
    <property type="gene ID" value="PgR103X_g017"/>
</dbReference>
<dbReference type="Proteomes" id="UP000887569">
    <property type="component" value="Unplaced"/>
</dbReference>
<dbReference type="AlphaFoldDB" id="A0A915C887"/>
<proteinExistence type="predicted"/>
<sequence>MRSCRNVSGVYARPSIGAAPLSNRLTRTVACDAIECAVWCERACLWRGHISFDVQEYGRR</sequence>
<name>A0A915C887_PARUN</name>
<protein>
    <submittedName>
        <fullName evidence="2">Uncharacterized protein</fullName>
    </submittedName>
</protein>
<reference evidence="2" key="1">
    <citation type="submission" date="2022-11" db="UniProtKB">
        <authorList>
            <consortium name="WormBaseParasite"/>
        </authorList>
    </citation>
    <scope>IDENTIFICATION</scope>
</reference>
<organism evidence="1 2">
    <name type="scientific">Parascaris univalens</name>
    <name type="common">Nematode worm</name>
    <dbReference type="NCBI Taxonomy" id="6257"/>
    <lineage>
        <taxon>Eukaryota</taxon>
        <taxon>Metazoa</taxon>
        <taxon>Ecdysozoa</taxon>
        <taxon>Nematoda</taxon>
        <taxon>Chromadorea</taxon>
        <taxon>Rhabditida</taxon>
        <taxon>Spirurina</taxon>
        <taxon>Ascaridomorpha</taxon>
        <taxon>Ascaridoidea</taxon>
        <taxon>Ascarididae</taxon>
        <taxon>Parascaris</taxon>
    </lineage>
</organism>